<dbReference type="EMBL" id="KZ519739">
    <property type="protein sequence ID" value="PKU28648.1"/>
    <property type="molecule type" value="Genomic_DNA"/>
</dbReference>
<gene>
    <name evidence="2" type="ORF">llap_21048</name>
</gene>
<evidence type="ECO:0000313" key="2">
    <source>
        <dbReference type="EMBL" id="PKU28648.1"/>
    </source>
</evidence>
<dbReference type="Pfam" id="PF00092">
    <property type="entry name" value="VWA"/>
    <property type="match status" value="1"/>
</dbReference>
<reference evidence="3" key="2">
    <citation type="submission" date="2017-12" db="EMBL/GenBank/DDBJ databases">
        <title>Genome sequence of the Bar-tailed Godwit (Limosa lapponica baueri).</title>
        <authorList>
            <person name="Lima N.C.B."/>
            <person name="Parody-Merino A.M."/>
            <person name="Battley P.F."/>
            <person name="Fidler A.E."/>
            <person name="Prosdocimi F."/>
        </authorList>
    </citation>
    <scope>NUCLEOTIDE SEQUENCE [LARGE SCALE GENOMIC DNA]</scope>
</reference>
<protein>
    <recommendedName>
        <fullName evidence="1">VWFA domain-containing protein</fullName>
    </recommendedName>
</protein>
<dbReference type="Proteomes" id="UP000233556">
    <property type="component" value="Unassembled WGS sequence"/>
</dbReference>
<dbReference type="AlphaFoldDB" id="A0A2I0T4E4"/>
<dbReference type="OrthoDB" id="18894at2759"/>
<dbReference type="PRINTS" id="PR00453">
    <property type="entry name" value="VWFADOMAIN"/>
</dbReference>
<organism evidence="2 3">
    <name type="scientific">Limosa lapponica baueri</name>
    <dbReference type="NCBI Taxonomy" id="1758121"/>
    <lineage>
        <taxon>Eukaryota</taxon>
        <taxon>Metazoa</taxon>
        <taxon>Chordata</taxon>
        <taxon>Craniata</taxon>
        <taxon>Vertebrata</taxon>
        <taxon>Euteleostomi</taxon>
        <taxon>Archelosauria</taxon>
        <taxon>Archosauria</taxon>
        <taxon>Dinosauria</taxon>
        <taxon>Saurischia</taxon>
        <taxon>Theropoda</taxon>
        <taxon>Coelurosauria</taxon>
        <taxon>Aves</taxon>
        <taxon>Neognathae</taxon>
        <taxon>Neoaves</taxon>
        <taxon>Charadriiformes</taxon>
        <taxon>Scolopacidae</taxon>
        <taxon>Limosa</taxon>
    </lineage>
</organism>
<dbReference type="InterPro" id="IPR036465">
    <property type="entry name" value="vWFA_dom_sf"/>
</dbReference>
<proteinExistence type="predicted"/>
<accession>A0A2I0T4E4</accession>
<dbReference type="PANTHER" id="PTHR24020:SF84">
    <property type="entry name" value="VWFA DOMAIN-CONTAINING PROTEIN"/>
    <property type="match status" value="1"/>
</dbReference>
<reference evidence="3" key="1">
    <citation type="submission" date="2017-11" db="EMBL/GenBank/DDBJ databases">
        <authorList>
            <person name="Lima N.C."/>
            <person name="Parody-Merino A.M."/>
            <person name="Battley P.F."/>
            <person name="Fidler A.E."/>
            <person name="Prosdocimi F."/>
        </authorList>
    </citation>
    <scope>NUCLEOTIDE SEQUENCE [LARGE SCALE GENOMIC DNA]</scope>
</reference>
<evidence type="ECO:0000259" key="1">
    <source>
        <dbReference type="PROSITE" id="PS50234"/>
    </source>
</evidence>
<evidence type="ECO:0000313" key="3">
    <source>
        <dbReference type="Proteomes" id="UP000233556"/>
    </source>
</evidence>
<dbReference type="PANTHER" id="PTHR24020">
    <property type="entry name" value="COLLAGEN ALPHA"/>
    <property type="match status" value="1"/>
</dbReference>
<keyword evidence="3" id="KW-1185">Reference proteome</keyword>
<dbReference type="InterPro" id="IPR050525">
    <property type="entry name" value="ECM_Assembly_Org"/>
</dbReference>
<dbReference type="Gene3D" id="3.40.50.410">
    <property type="entry name" value="von Willebrand factor, type A domain"/>
    <property type="match status" value="1"/>
</dbReference>
<dbReference type="InterPro" id="IPR002035">
    <property type="entry name" value="VWF_A"/>
</dbReference>
<feature type="domain" description="VWFA" evidence="1">
    <location>
        <begin position="29"/>
        <end position="118"/>
    </location>
</feature>
<sequence length="118" mass="13175">MNGILDSESPGIPHHPLFLAIKLYTNPWVSFVQYSDEAKSEFKLNTFDDKAQALGALQNIQYRGGNTRTGKALTFIKEKVLTWESGMRRGVPKVLVVVTDGRSQDEVRKAATVIQHSD</sequence>
<dbReference type="SUPFAM" id="SSF53300">
    <property type="entry name" value="vWA-like"/>
    <property type="match status" value="1"/>
</dbReference>
<name>A0A2I0T4E4_LIMLA</name>
<dbReference type="PROSITE" id="PS50234">
    <property type="entry name" value="VWFA"/>
    <property type="match status" value="1"/>
</dbReference>